<sequence>MTLALFDEFIKMRQHIQASHHSLQRQKRIKAMQQLRLQRNLKCIAMYTPRVVACARSAFQRQERQYHSTLAQGTNVRLPALALRRMKTLVDMLQLQQSTNIPIPSFVPTKSTSSHRIPKVHFYMKKSTKSILSNRFNYK</sequence>
<keyword evidence="2" id="KW-1185">Reference proteome</keyword>
<gene>
    <name evidence="1" type="ORF">THRCLA_21958</name>
</gene>
<dbReference type="AlphaFoldDB" id="A0A1V9ZH34"/>
<protein>
    <submittedName>
        <fullName evidence="1">Uncharacterized protein</fullName>
    </submittedName>
</protein>
<evidence type="ECO:0000313" key="1">
    <source>
        <dbReference type="EMBL" id="OQR97303.1"/>
    </source>
</evidence>
<dbReference type="Proteomes" id="UP000243217">
    <property type="component" value="Unassembled WGS sequence"/>
</dbReference>
<evidence type="ECO:0000313" key="2">
    <source>
        <dbReference type="Proteomes" id="UP000243217"/>
    </source>
</evidence>
<reference evidence="1 2" key="1">
    <citation type="journal article" date="2014" name="Genome Biol. Evol.">
        <title>The secreted proteins of Achlya hypogyna and Thraustotheca clavata identify the ancestral oomycete secretome and reveal gene acquisitions by horizontal gene transfer.</title>
        <authorList>
            <person name="Misner I."/>
            <person name="Blouin N."/>
            <person name="Leonard G."/>
            <person name="Richards T.A."/>
            <person name="Lane C.E."/>
        </authorList>
    </citation>
    <scope>NUCLEOTIDE SEQUENCE [LARGE SCALE GENOMIC DNA]</scope>
    <source>
        <strain evidence="1 2">ATCC 34112</strain>
    </source>
</reference>
<accession>A0A1V9ZH34</accession>
<proteinExistence type="predicted"/>
<name>A0A1V9ZH34_9STRA</name>
<dbReference type="EMBL" id="JNBS01001921">
    <property type="protein sequence ID" value="OQR97303.1"/>
    <property type="molecule type" value="Genomic_DNA"/>
</dbReference>
<organism evidence="1 2">
    <name type="scientific">Thraustotheca clavata</name>
    <dbReference type="NCBI Taxonomy" id="74557"/>
    <lineage>
        <taxon>Eukaryota</taxon>
        <taxon>Sar</taxon>
        <taxon>Stramenopiles</taxon>
        <taxon>Oomycota</taxon>
        <taxon>Saprolegniomycetes</taxon>
        <taxon>Saprolegniales</taxon>
        <taxon>Achlyaceae</taxon>
        <taxon>Thraustotheca</taxon>
    </lineage>
</organism>
<comment type="caution">
    <text evidence="1">The sequence shown here is derived from an EMBL/GenBank/DDBJ whole genome shotgun (WGS) entry which is preliminary data.</text>
</comment>